<evidence type="ECO:0000256" key="5">
    <source>
        <dbReference type="ARBA" id="ARBA00038039"/>
    </source>
</evidence>
<feature type="transmembrane region" description="Helical" evidence="8">
    <location>
        <begin position="266"/>
        <end position="288"/>
    </location>
</feature>
<name>A0A6A6GJQ7_9PEZI</name>
<feature type="transmembrane region" description="Helical" evidence="8">
    <location>
        <begin position="68"/>
        <end position="95"/>
    </location>
</feature>
<evidence type="ECO:0000256" key="8">
    <source>
        <dbReference type="SAM" id="Phobius"/>
    </source>
</evidence>
<dbReference type="Proteomes" id="UP000799538">
    <property type="component" value="Unassembled WGS sequence"/>
</dbReference>
<evidence type="ECO:0000256" key="2">
    <source>
        <dbReference type="ARBA" id="ARBA00022692"/>
    </source>
</evidence>
<dbReference type="GO" id="GO:0000329">
    <property type="term" value="C:fungal-type vacuole membrane"/>
    <property type="evidence" value="ECO:0007669"/>
    <property type="project" value="TreeGrafter"/>
</dbReference>
<comment type="catalytic activity">
    <reaction evidence="6">
        <text>L-histidine(out) + L-arginine(in) = L-histidine(in) + L-arginine(out)</text>
        <dbReference type="Rhea" id="RHEA:71063"/>
        <dbReference type="ChEBI" id="CHEBI:32682"/>
        <dbReference type="ChEBI" id="CHEBI:57595"/>
    </reaction>
</comment>
<dbReference type="SMART" id="SM00679">
    <property type="entry name" value="CTNS"/>
    <property type="match status" value="2"/>
</dbReference>
<organism evidence="9 10">
    <name type="scientific">Elsinoe ampelina</name>
    <dbReference type="NCBI Taxonomy" id="302913"/>
    <lineage>
        <taxon>Eukaryota</taxon>
        <taxon>Fungi</taxon>
        <taxon>Dikarya</taxon>
        <taxon>Ascomycota</taxon>
        <taxon>Pezizomycotina</taxon>
        <taxon>Dothideomycetes</taxon>
        <taxon>Dothideomycetidae</taxon>
        <taxon>Myriangiales</taxon>
        <taxon>Elsinoaceae</taxon>
        <taxon>Elsinoe</taxon>
    </lineage>
</organism>
<dbReference type="PANTHER" id="PTHR16201">
    <property type="entry name" value="SEVEN TRANSMEMBRANE PROTEIN 1-RELATED"/>
    <property type="match status" value="1"/>
</dbReference>
<dbReference type="OrthoDB" id="8048523at2759"/>
<accession>A0A6A6GJQ7</accession>
<evidence type="ECO:0000256" key="1">
    <source>
        <dbReference type="ARBA" id="ARBA00004141"/>
    </source>
</evidence>
<reference evidence="10" key="1">
    <citation type="journal article" date="2020" name="Stud. Mycol.">
        <title>101 Dothideomycetes genomes: A test case for predicting lifestyles and emergence of pathogens.</title>
        <authorList>
            <person name="Haridas S."/>
            <person name="Albert R."/>
            <person name="Binder M."/>
            <person name="Bloem J."/>
            <person name="LaButti K."/>
            <person name="Salamov A."/>
            <person name="Andreopoulos B."/>
            <person name="Baker S."/>
            <person name="Barry K."/>
            <person name="Bills G."/>
            <person name="Bluhm B."/>
            <person name="Cannon C."/>
            <person name="Castanera R."/>
            <person name="Culley D."/>
            <person name="Daum C."/>
            <person name="Ezra D."/>
            <person name="Gonzalez J."/>
            <person name="Henrissat B."/>
            <person name="Kuo A."/>
            <person name="Liang C."/>
            <person name="Lipzen A."/>
            <person name="Lutzoni F."/>
            <person name="Magnuson J."/>
            <person name="Mondo S."/>
            <person name="Nolan M."/>
            <person name="Ohm R."/>
            <person name="Pangilinan J."/>
            <person name="Park H.-J."/>
            <person name="Ramirez L."/>
            <person name="Alfaro M."/>
            <person name="Sun H."/>
            <person name="Tritt A."/>
            <person name="Yoshinaga Y."/>
            <person name="Zwiers L.-H."/>
            <person name="Turgeon B."/>
            <person name="Goodwin S."/>
            <person name="Spatafora J."/>
            <person name="Crous P."/>
            <person name="Grigoriev I."/>
        </authorList>
    </citation>
    <scope>NUCLEOTIDE SEQUENCE [LARGE SCALE GENOMIC DNA]</scope>
    <source>
        <strain evidence="10">CECT 20119</strain>
    </source>
</reference>
<evidence type="ECO:0000256" key="7">
    <source>
        <dbReference type="SAM" id="MobiDB-lite"/>
    </source>
</evidence>
<proteinExistence type="inferred from homology"/>
<feature type="transmembrane region" description="Helical" evidence="8">
    <location>
        <begin position="101"/>
        <end position="123"/>
    </location>
</feature>
<dbReference type="PANTHER" id="PTHR16201:SF34">
    <property type="entry name" value="LYSOSOMAL AMINO ACID TRANSPORTER 1"/>
    <property type="match status" value="1"/>
</dbReference>
<dbReference type="InterPro" id="IPR006603">
    <property type="entry name" value="PQ-loop_rpt"/>
</dbReference>
<dbReference type="AlphaFoldDB" id="A0A6A6GJQ7"/>
<evidence type="ECO:0000256" key="6">
    <source>
        <dbReference type="ARBA" id="ARBA00050768"/>
    </source>
</evidence>
<dbReference type="GO" id="GO:0015174">
    <property type="term" value="F:basic amino acid transmembrane transporter activity"/>
    <property type="evidence" value="ECO:0007669"/>
    <property type="project" value="TreeGrafter"/>
</dbReference>
<gene>
    <name evidence="9" type="ORF">BDZ85DRAFT_231870</name>
</gene>
<dbReference type="Pfam" id="PF04193">
    <property type="entry name" value="PQ-loop"/>
    <property type="match status" value="2"/>
</dbReference>
<sequence>MSWHLSSLTQPQLPPHCHPTSDFLQRWSATFHVCVPTPLAFISSVLGTLSIVSWLFAQLPQIYKNYTLASTTGLSIFFLVEWCLGDLTNLLGAIFTNQASWQIIVAGYYCFVDLVLVFQWIWYEHLRHGWTIRSIWSRPQDILSTSPLNGPGWRTPRFTPDEKALSTSTASPNRPLVSTSIQPSSSFSPSPRTILFLACLTTLARASPLPSHAPVHLTTTTPSSTPLLSAGTILSWTSTALYLLSRLPQLYKNYTRRSTSGLSPSLFLAAFFGNLFYSSSILTNPLAWGTWPPYGAGGWAGPRGSERRTWVLAALPFWLGAAGVLTLDAAMGCQFLMYGEVKTVVLAEEVDTGRKRRRWMRVSGYMRGWVPSWGRGEVRIRGRGQGGERRGLMERGERERGRAYGGTSGS</sequence>
<keyword evidence="4 8" id="KW-0472">Membrane</keyword>
<keyword evidence="3 8" id="KW-1133">Transmembrane helix</keyword>
<dbReference type="InterPro" id="IPR051415">
    <property type="entry name" value="LAAT-1"/>
</dbReference>
<evidence type="ECO:0000256" key="3">
    <source>
        <dbReference type="ARBA" id="ARBA00022989"/>
    </source>
</evidence>
<protein>
    <submittedName>
        <fullName evidence="9">PQ loop repeat-domain-containing protein</fullName>
    </submittedName>
</protein>
<evidence type="ECO:0000256" key="4">
    <source>
        <dbReference type="ARBA" id="ARBA00023136"/>
    </source>
</evidence>
<evidence type="ECO:0000313" key="10">
    <source>
        <dbReference type="Proteomes" id="UP000799538"/>
    </source>
</evidence>
<dbReference type="GO" id="GO:0034488">
    <property type="term" value="P:basic amino acid transmembrane export from vacuole"/>
    <property type="evidence" value="ECO:0007669"/>
    <property type="project" value="TreeGrafter"/>
</dbReference>
<evidence type="ECO:0000313" key="9">
    <source>
        <dbReference type="EMBL" id="KAF2225819.1"/>
    </source>
</evidence>
<dbReference type="FunFam" id="1.20.1280.290:FF:000009">
    <property type="entry name" value="PQ loop repeat family protein"/>
    <property type="match status" value="1"/>
</dbReference>
<feature type="transmembrane region" description="Helical" evidence="8">
    <location>
        <begin position="225"/>
        <end position="245"/>
    </location>
</feature>
<feature type="region of interest" description="Disordered" evidence="7">
    <location>
        <begin position="384"/>
        <end position="410"/>
    </location>
</feature>
<dbReference type="Gene3D" id="1.20.1280.290">
    <property type="match status" value="2"/>
</dbReference>
<feature type="transmembrane region" description="Helical" evidence="8">
    <location>
        <begin position="29"/>
        <end position="56"/>
    </location>
</feature>
<dbReference type="EMBL" id="ML992503">
    <property type="protein sequence ID" value="KAF2225819.1"/>
    <property type="molecule type" value="Genomic_DNA"/>
</dbReference>
<keyword evidence="2 8" id="KW-0812">Transmembrane</keyword>
<keyword evidence="10" id="KW-1185">Reference proteome</keyword>
<feature type="transmembrane region" description="Helical" evidence="8">
    <location>
        <begin position="308"/>
        <end position="327"/>
    </location>
</feature>
<comment type="subcellular location">
    <subcellularLocation>
        <location evidence="1">Membrane</location>
        <topology evidence="1">Multi-pass membrane protein</topology>
    </subcellularLocation>
</comment>
<comment type="similarity">
    <text evidence="5">Belongs to the laat-1 family.</text>
</comment>
<feature type="compositionally biased region" description="Basic and acidic residues" evidence="7">
    <location>
        <begin position="384"/>
        <end position="402"/>
    </location>
</feature>